<proteinExistence type="predicted"/>
<accession>A0ABT8CN63</accession>
<comment type="caution">
    <text evidence="1">The sequence shown here is derived from an EMBL/GenBank/DDBJ whole genome shotgun (WGS) entry which is preliminary data.</text>
</comment>
<dbReference type="EMBL" id="JAUFQU010000001">
    <property type="protein sequence ID" value="MDN3705883.1"/>
    <property type="molecule type" value="Genomic_DNA"/>
</dbReference>
<dbReference type="PROSITE" id="PS51257">
    <property type="entry name" value="PROKAR_LIPOPROTEIN"/>
    <property type="match status" value="1"/>
</dbReference>
<evidence type="ECO:0000313" key="2">
    <source>
        <dbReference type="Proteomes" id="UP001242368"/>
    </source>
</evidence>
<name>A0ABT8CN63_9FLAO</name>
<dbReference type="RefSeq" id="WP_290362031.1">
    <property type="nucleotide sequence ID" value="NZ_JAUFQU010000001.1"/>
</dbReference>
<evidence type="ECO:0000313" key="1">
    <source>
        <dbReference type="EMBL" id="MDN3705883.1"/>
    </source>
</evidence>
<reference evidence="2" key="1">
    <citation type="journal article" date="2019" name="Int. J. Syst. Evol. Microbiol.">
        <title>The Global Catalogue of Microorganisms (GCM) 10K type strain sequencing project: providing services to taxonomists for standard genome sequencing and annotation.</title>
        <authorList>
            <consortium name="The Broad Institute Genomics Platform"/>
            <consortium name="The Broad Institute Genome Sequencing Center for Infectious Disease"/>
            <person name="Wu L."/>
            <person name="Ma J."/>
        </authorList>
    </citation>
    <scope>NUCLEOTIDE SEQUENCE [LARGE SCALE GENOMIC DNA]</scope>
    <source>
        <strain evidence="2">CECT 7184</strain>
    </source>
</reference>
<organism evidence="1 2">
    <name type="scientific">Paenimyroides ceti</name>
    <dbReference type="NCBI Taxonomy" id="395087"/>
    <lineage>
        <taxon>Bacteria</taxon>
        <taxon>Pseudomonadati</taxon>
        <taxon>Bacteroidota</taxon>
        <taxon>Flavobacteriia</taxon>
        <taxon>Flavobacteriales</taxon>
        <taxon>Flavobacteriaceae</taxon>
        <taxon>Paenimyroides</taxon>
    </lineage>
</organism>
<dbReference type="Proteomes" id="UP001242368">
    <property type="component" value="Unassembled WGS sequence"/>
</dbReference>
<protein>
    <submittedName>
        <fullName evidence="1">Uncharacterized protein</fullName>
    </submittedName>
</protein>
<gene>
    <name evidence="1" type="ORF">QW060_01930</name>
</gene>
<keyword evidence="2" id="KW-1185">Reference proteome</keyword>
<sequence>MKEILTIGTTCVTDMKKVLCLIGISMLGFSCEKIPSSATNKQIEKQLITTDSSAIHQKQSAVSDTSNTTVIHTDTVEFISTENNANYLVYHLKKDYKIRTFMNRSKTLSDIYRSDILEIQWKYEGESDLNQNAILVSLKKIGDGSVSKFRKKYPKPLSYHWSGEVPYDRDFLDGIYRNVEYYLANSKNKLIQLHLQNTDAQLGYSIEEAQKEHKSYVLIGIFNRFENRENMLQWLYIDTQNQEIYEYDLPEDRLIRFK</sequence>